<protein>
    <recommendedName>
        <fullName evidence="3">Helix-turn-helix domain-containing protein</fullName>
    </recommendedName>
</protein>
<evidence type="ECO:0000313" key="2">
    <source>
        <dbReference type="Proteomes" id="UP001501020"/>
    </source>
</evidence>
<organism evidence="1 2">
    <name type="scientific">Actinomadura napierensis</name>
    <dbReference type="NCBI Taxonomy" id="267854"/>
    <lineage>
        <taxon>Bacteria</taxon>
        <taxon>Bacillati</taxon>
        <taxon>Actinomycetota</taxon>
        <taxon>Actinomycetes</taxon>
        <taxon>Streptosporangiales</taxon>
        <taxon>Thermomonosporaceae</taxon>
        <taxon>Actinomadura</taxon>
    </lineage>
</organism>
<comment type="caution">
    <text evidence="1">The sequence shown here is derived from an EMBL/GenBank/DDBJ whole genome shotgun (WGS) entry which is preliminary data.</text>
</comment>
<gene>
    <name evidence="1" type="ORF">GCM10009727_41940</name>
</gene>
<dbReference type="EMBL" id="BAAAMR010000035">
    <property type="protein sequence ID" value="GAA2143165.1"/>
    <property type="molecule type" value="Genomic_DNA"/>
</dbReference>
<dbReference type="Proteomes" id="UP001501020">
    <property type="component" value="Unassembled WGS sequence"/>
</dbReference>
<name>A0ABN2ZJK1_9ACTN</name>
<accession>A0ABN2ZJK1</accession>
<proteinExistence type="predicted"/>
<sequence>MTVRPRPGADPFQTAQGITSTVLRSIPLNKLTQKMRKTSQYERDDIVPGTGEPVDVVAGRISAIAEQDPTPGRKGRPEEFFALVAALYIWNVDNRFSNPVQQIAQSCGSTWRAAANWVRLARRRGFLTEGRERCPGGELTPEALRVLAGAPRRER</sequence>
<reference evidence="1 2" key="1">
    <citation type="journal article" date="2019" name="Int. J. Syst. Evol. Microbiol.">
        <title>The Global Catalogue of Microorganisms (GCM) 10K type strain sequencing project: providing services to taxonomists for standard genome sequencing and annotation.</title>
        <authorList>
            <consortium name="The Broad Institute Genomics Platform"/>
            <consortium name="The Broad Institute Genome Sequencing Center for Infectious Disease"/>
            <person name="Wu L."/>
            <person name="Ma J."/>
        </authorList>
    </citation>
    <scope>NUCLEOTIDE SEQUENCE [LARGE SCALE GENOMIC DNA]</scope>
    <source>
        <strain evidence="1 2">JCM 13850</strain>
    </source>
</reference>
<keyword evidence="2" id="KW-1185">Reference proteome</keyword>
<evidence type="ECO:0000313" key="1">
    <source>
        <dbReference type="EMBL" id="GAA2143165.1"/>
    </source>
</evidence>
<evidence type="ECO:0008006" key="3">
    <source>
        <dbReference type="Google" id="ProtNLM"/>
    </source>
</evidence>